<dbReference type="InterPro" id="IPR043737">
    <property type="entry name" value="DUF5682"/>
</dbReference>
<name>A0A9W4MK83_9ACTN</name>
<evidence type="ECO:0000313" key="3">
    <source>
        <dbReference type="Proteomes" id="UP001153328"/>
    </source>
</evidence>
<dbReference type="Pfam" id="PF18934">
    <property type="entry name" value="DUF5682"/>
    <property type="match status" value="1"/>
</dbReference>
<comment type="caution">
    <text evidence="2">The sequence shown here is derived from an EMBL/GenBank/DDBJ whole genome shotgun (WGS) entry which is preliminary data.</text>
</comment>
<evidence type="ECO:0000313" key="2">
    <source>
        <dbReference type="EMBL" id="CAG7654430.1"/>
    </source>
</evidence>
<feature type="region of interest" description="Disordered" evidence="1">
    <location>
        <begin position="240"/>
        <end position="263"/>
    </location>
</feature>
<evidence type="ECO:0000256" key="1">
    <source>
        <dbReference type="SAM" id="MobiDB-lite"/>
    </source>
</evidence>
<keyword evidence="3" id="KW-1185">Reference proteome</keyword>
<sequence>MSATTGAEAEACAGASATEAEAIADGSVVLIGVRHHSPACGRLVAEAIASLRPAYVLVEGPADMNERLPELLLGHRLPIAVFSHYRDESRTATSWTPLCDYSPEWIALRDGRAAGAEVRFIDLPAWHPAFAERAGRNSNRYADAEARYAEATRRLCAHFAVDSVDALWDGLFEAAEPSGLAARLEAYFDLVRGDAAADPGDRAREEYMASWIRAARARAGGRPVLVVTGGFHRPALRSALGQEQEHGQEGDGPADWPQVPGPPDGALAGSFLVPYTFRQLDAFSGYQSGMPSPGYYQLLWEKGDPQAAAEGLLRAVTRRLRDRRVPVSTADLIAARGLARGLAQMRGHHSETRVDVLDGLAGALISDDLDSPLPWSAGGGLRAGSHPVVVEMVAACSGDAEGLLHPDTPMPPLVHDVAARLAGLGLADPGQAAAPVALDLTAAPDLARSRFLHRLRVLGIPGFTRVSGPADSADPVFAERWEPGSTSGREAALVEAGVYGARLDEAASVALGERLHAAGTDVGPLAELLFDTVLCGVGALSEELLRGLADQVAHVPEVAPLGEVLASALGLWRHDRVFGVALDGLLGLVVDGAVQRVFWLAEGVHGGPGVDRGRLRALAAARDALLHAPGLLSLTRQDAAAAAARISRDLRAPADLRGAAFGLRWALDAATGGSVATGGTAATADAEAPADDPAAAVRALTSSAPDTLGDWLAGLFALAREEVARGTAAGGGSLVDVVDGVVSAMADDDFLTGLPALRQAFAFFPPRERERIAERLLERRGIQASARSLLRTTADPLLLARAADLEENVARTLDRYGLGAQR</sequence>
<organism evidence="2 3">
    <name type="scientific">Actinacidiphila bryophytorum</name>
    <dbReference type="NCBI Taxonomy" id="1436133"/>
    <lineage>
        <taxon>Bacteria</taxon>
        <taxon>Bacillati</taxon>
        <taxon>Actinomycetota</taxon>
        <taxon>Actinomycetes</taxon>
        <taxon>Kitasatosporales</taxon>
        <taxon>Streptomycetaceae</taxon>
        <taxon>Actinacidiphila</taxon>
    </lineage>
</organism>
<reference evidence="2" key="1">
    <citation type="submission" date="2021-06" db="EMBL/GenBank/DDBJ databases">
        <authorList>
            <person name="Arsene-Ploetze F."/>
        </authorList>
    </citation>
    <scope>NUCLEOTIDE SEQUENCE</scope>
    <source>
        <strain evidence="2">SBRY1</strain>
    </source>
</reference>
<dbReference type="EMBL" id="CAJVAX010000020">
    <property type="protein sequence ID" value="CAG7654430.1"/>
    <property type="molecule type" value="Genomic_DNA"/>
</dbReference>
<dbReference type="Proteomes" id="UP001153328">
    <property type="component" value="Unassembled WGS sequence"/>
</dbReference>
<protein>
    <submittedName>
        <fullName evidence="2">Uncharacterized protein</fullName>
    </submittedName>
</protein>
<accession>A0A9W4MK83</accession>
<gene>
    <name evidence="2" type="ORF">SBRY_60473</name>
</gene>
<dbReference type="AlphaFoldDB" id="A0A9W4MK83"/>
<dbReference type="RefSeq" id="WP_240165534.1">
    <property type="nucleotide sequence ID" value="NZ_CAJVAX010000020.1"/>
</dbReference>
<proteinExistence type="predicted"/>